<gene>
    <name evidence="8" type="ORF">DL796_02300</name>
</gene>
<dbReference type="Gene3D" id="3.20.20.140">
    <property type="entry name" value="Metal-dependent hydrolases"/>
    <property type="match status" value="1"/>
</dbReference>
<keyword evidence="5" id="KW-0269">Exonuclease</keyword>
<evidence type="ECO:0000256" key="6">
    <source>
        <dbReference type="ARBA" id="ARBA00022842"/>
    </source>
</evidence>
<dbReference type="AlphaFoldDB" id="A0A318D9Q9"/>
<dbReference type="OrthoDB" id="9810005at2"/>
<dbReference type="RefSeq" id="WP_110199577.1">
    <property type="nucleotide sequence ID" value="NZ_QICH01000001.1"/>
</dbReference>
<dbReference type="PANTHER" id="PTHR10060">
    <property type="entry name" value="TATD FAMILY DEOXYRIBONUCLEASE"/>
    <property type="match status" value="1"/>
</dbReference>
<dbReference type="GO" id="GO:0046872">
    <property type="term" value="F:metal ion binding"/>
    <property type="evidence" value="ECO:0007669"/>
    <property type="project" value="UniProtKB-KW"/>
</dbReference>
<evidence type="ECO:0000256" key="3">
    <source>
        <dbReference type="ARBA" id="ARBA00022723"/>
    </source>
</evidence>
<keyword evidence="3 7" id="KW-0479">Metal-binding</keyword>
<organism evidence="8 9">
    <name type="scientific">Kangiella spongicola</name>
    <dbReference type="NCBI Taxonomy" id="796379"/>
    <lineage>
        <taxon>Bacteria</taxon>
        <taxon>Pseudomonadati</taxon>
        <taxon>Pseudomonadota</taxon>
        <taxon>Gammaproteobacteria</taxon>
        <taxon>Kangiellales</taxon>
        <taxon>Kangiellaceae</taxon>
        <taxon>Kangiella</taxon>
    </lineage>
</organism>
<dbReference type="InterPro" id="IPR001130">
    <property type="entry name" value="TatD-like"/>
</dbReference>
<dbReference type="EMBL" id="QICH01000001">
    <property type="protein sequence ID" value="PXF63994.1"/>
    <property type="molecule type" value="Genomic_DNA"/>
</dbReference>
<evidence type="ECO:0000256" key="1">
    <source>
        <dbReference type="ARBA" id="ARBA00022490"/>
    </source>
</evidence>
<feature type="binding site" evidence="7">
    <location>
        <position position="205"/>
    </location>
    <ligand>
        <name>a divalent metal cation</name>
        <dbReference type="ChEBI" id="CHEBI:60240"/>
        <label>1</label>
    </ligand>
</feature>
<evidence type="ECO:0000313" key="9">
    <source>
        <dbReference type="Proteomes" id="UP000247689"/>
    </source>
</evidence>
<evidence type="ECO:0000256" key="7">
    <source>
        <dbReference type="PIRSR" id="PIRSR005902-1"/>
    </source>
</evidence>
<keyword evidence="6" id="KW-0460">Magnesium</keyword>
<proteinExistence type="predicted"/>
<dbReference type="InterPro" id="IPR032466">
    <property type="entry name" value="Metal_Hydrolase"/>
</dbReference>
<protein>
    <submittedName>
        <fullName evidence="8">Hydrolase TatD</fullName>
    </submittedName>
</protein>
<evidence type="ECO:0000256" key="4">
    <source>
        <dbReference type="ARBA" id="ARBA00022801"/>
    </source>
</evidence>
<accession>A0A318D9Q9</accession>
<keyword evidence="1" id="KW-0963">Cytoplasm</keyword>
<dbReference type="CDD" id="cd01310">
    <property type="entry name" value="TatD_DNAse"/>
    <property type="match status" value="1"/>
</dbReference>
<dbReference type="InterPro" id="IPR050891">
    <property type="entry name" value="TatD-type_Hydrolase"/>
</dbReference>
<keyword evidence="9" id="KW-1185">Reference proteome</keyword>
<dbReference type="PANTHER" id="PTHR10060:SF15">
    <property type="entry name" value="DEOXYRIBONUCLEASE TATDN1"/>
    <property type="match status" value="1"/>
</dbReference>
<dbReference type="PIRSF" id="PIRSF005902">
    <property type="entry name" value="DNase_TatD"/>
    <property type="match status" value="1"/>
</dbReference>
<dbReference type="FunFam" id="3.20.20.140:FF:000018">
    <property type="entry name" value="3'-5' ssDNA/RNA exonuclease TatD"/>
    <property type="match status" value="1"/>
</dbReference>
<feature type="binding site" evidence="7">
    <location>
        <position position="93"/>
    </location>
    <ligand>
        <name>a divalent metal cation</name>
        <dbReference type="ChEBI" id="CHEBI:60240"/>
        <label>1</label>
    </ligand>
</feature>
<sequence length="275" mass="31238">MSYIDIGVNLTNNRFNDDYHEVIERARQHGVSAQIITGTSPLESQQAFKLATQYSDLFSTAGCHPHDAKDFKPSDLEALKELLHNDKVVAVGECGLDFNRNFSPRDTQLDVFEQQLQLACDTQKPLFIHERDAGQEMVQLLQQYQSKLPKAVIHCFTGSQASLTQYIDMGLYIGITGWICDERRGQDLAQMVHLIPDDKLMIETDAPFLTPRDLTKDQKKQLKSNRNEPFLLPHVAQKVASCRQQSLQELSSNCYNNTVAFFQLPITKNINAKEH</sequence>
<dbReference type="Proteomes" id="UP000247689">
    <property type="component" value="Unassembled WGS sequence"/>
</dbReference>
<dbReference type="GO" id="GO:0004527">
    <property type="term" value="F:exonuclease activity"/>
    <property type="evidence" value="ECO:0007669"/>
    <property type="project" value="UniProtKB-KW"/>
</dbReference>
<keyword evidence="4 8" id="KW-0378">Hydrolase</keyword>
<dbReference type="Pfam" id="PF01026">
    <property type="entry name" value="TatD_DNase"/>
    <property type="match status" value="1"/>
</dbReference>
<feature type="binding site" evidence="7">
    <location>
        <position position="129"/>
    </location>
    <ligand>
        <name>a divalent metal cation</name>
        <dbReference type="ChEBI" id="CHEBI:60240"/>
        <label>2</label>
    </ligand>
</feature>
<feature type="binding site" evidence="7">
    <location>
        <position position="154"/>
    </location>
    <ligand>
        <name>a divalent metal cation</name>
        <dbReference type="ChEBI" id="CHEBI:60240"/>
        <label>2</label>
    </ligand>
</feature>
<evidence type="ECO:0000256" key="2">
    <source>
        <dbReference type="ARBA" id="ARBA00022722"/>
    </source>
</evidence>
<keyword evidence="2" id="KW-0540">Nuclease</keyword>
<name>A0A318D9Q9_9GAMM</name>
<reference evidence="8 9" key="1">
    <citation type="submission" date="2018-05" db="EMBL/GenBank/DDBJ databases">
        <title>Kangiella spongicola genome sequence.</title>
        <authorList>
            <person name="Maclea K.S."/>
            <person name="Goen A.E."/>
            <person name="Kelley C."/>
            <person name="Underriner A."/>
            <person name="Silverwood T."/>
            <person name="Trachtenberg A.M."/>
        </authorList>
    </citation>
    <scope>NUCLEOTIDE SEQUENCE [LARGE SCALE GENOMIC DNA]</scope>
    <source>
        <strain evidence="8 9">ATCC BAA-2076</strain>
    </source>
</reference>
<evidence type="ECO:0000313" key="8">
    <source>
        <dbReference type="EMBL" id="PXF63994.1"/>
    </source>
</evidence>
<evidence type="ECO:0000256" key="5">
    <source>
        <dbReference type="ARBA" id="ARBA00022839"/>
    </source>
</evidence>
<dbReference type="SUPFAM" id="SSF51556">
    <property type="entry name" value="Metallo-dependent hydrolases"/>
    <property type="match status" value="1"/>
</dbReference>
<comment type="caution">
    <text evidence="8">The sequence shown here is derived from an EMBL/GenBank/DDBJ whole genome shotgun (WGS) entry which is preliminary data.</text>
</comment>